<sequence>MIYEHCLMILTSINSLNICPTTLPPFQYVGPMHFCSNFLCCHIVILYFLLLGYSSIS</sequence>
<keyword evidence="1" id="KW-0812">Transmembrane</keyword>
<evidence type="ECO:0000313" key="2">
    <source>
        <dbReference type="EMBL" id="MBX72074.1"/>
    </source>
</evidence>
<dbReference type="EMBL" id="GGEC01091590">
    <property type="protein sequence ID" value="MBX72074.1"/>
    <property type="molecule type" value="Transcribed_RNA"/>
</dbReference>
<keyword evidence="1" id="KW-1133">Transmembrane helix</keyword>
<organism evidence="2">
    <name type="scientific">Rhizophora mucronata</name>
    <name type="common">Asiatic mangrove</name>
    <dbReference type="NCBI Taxonomy" id="61149"/>
    <lineage>
        <taxon>Eukaryota</taxon>
        <taxon>Viridiplantae</taxon>
        <taxon>Streptophyta</taxon>
        <taxon>Embryophyta</taxon>
        <taxon>Tracheophyta</taxon>
        <taxon>Spermatophyta</taxon>
        <taxon>Magnoliopsida</taxon>
        <taxon>eudicotyledons</taxon>
        <taxon>Gunneridae</taxon>
        <taxon>Pentapetalae</taxon>
        <taxon>rosids</taxon>
        <taxon>fabids</taxon>
        <taxon>Malpighiales</taxon>
        <taxon>Rhizophoraceae</taxon>
        <taxon>Rhizophora</taxon>
    </lineage>
</organism>
<accession>A0A2P2QYX2</accession>
<evidence type="ECO:0000256" key="1">
    <source>
        <dbReference type="SAM" id="Phobius"/>
    </source>
</evidence>
<feature type="transmembrane region" description="Helical" evidence="1">
    <location>
        <begin position="31"/>
        <end position="53"/>
    </location>
</feature>
<name>A0A2P2QYX2_RHIMU</name>
<dbReference type="AlphaFoldDB" id="A0A2P2QYX2"/>
<reference evidence="2" key="1">
    <citation type="submission" date="2018-02" db="EMBL/GenBank/DDBJ databases">
        <title>Rhizophora mucronata_Transcriptome.</title>
        <authorList>
            <person name="Meera S.P."/>
            <person name="Sreeshan A."/>
            <person name="Augustine A."/>
        </authorList>
    </citation>
    <scope>NUCLEOTIDE SEQUENCE</scope>
    <source>
        <tissue evidence="2">Leaf</tissue>
    </source>
</reference>
<keyword evidence="1" id="KW-0472">Membrane</keyword>
<protein>
    <submittedName>
        <fullName evidence="2">Uncharacterized protein</fullName>
    </submittedName>
</protein>
<proteinExistence type="predicted"/>